<name>A0A4Q1HMH5_9BURK</name>
<dbReference type="EMBL" id="PYAL01000003">
    <property type="protein sequence ID" value="RXN90397.1"/>
    <property type="molecule type" value="Genomic_DNA"/>
</dbReference>
<protein>
    <submittedName>
        <fullName evidence="2">Uncharacterized protein</fullName>
    </submittedName>
</protein>
<feature type="compositionally biased region" description="Basic and acidic residues" evidence="1">
    <location>
        <begin position="27"/>
        <end position="37"/>
    </location>
</feature>
<dbReference type="AlphaFoldDB" id="A0A4Q1HMH5"/>
<feature type="compositionally biased region" description="Acidic residues" evidence="1">
    <location>
        <begin position="17"/>
        <end position="26"/>
    </location>
</feature>
<dbReference type="Proteomes" id="UP000290849">
    <property type="component" value="Unassembled WGS sequence"/>
</dbReference>
<dbReference type="OrthoDB" id="10003407at2"/>
<proteinExistence type="predicted"/>
<evidence type="ECO:0000256" key="1">
    <source>
        <dbReference type="SAM" id="MobiDB-lite"/>
    </source>
</evidence>
<reference evidence="2 3" key="1">
    <citation type="journal article" date="2017" name="Int. J. Syst. Evol. Microbiol.">
        <title>Achromobacter aloeverae sp. nov., isolated from the root of Aloe vera (L.) Burm.f.</title>
        <authorList>
            <person name="Kuncharoen N."/>
            <person name="Muramatsu Y."/>
            <person name="Shibata C."/>
            <person name="Kamakura Y."/>
            <person name="Nakagawa Y."/>
            <person name="Tanasupawat S."/>
        </authorList>
    </citation>
    <scope>NUCLEOTIDE SEQUENCE [LARGE SCALE GENOMIC DNA]</scope>
    <source>
        <strain evidence="2 3">AVA-1</strain>
    </source>
</reference>
<gene>
    <name evidence="2" type="ORF">C7R54_12890</name>
</gene>
<dbReference type="RefSeq" id="WP_129150829.1">
    <property type="nucleotide sequence ID" value="NZ_JBHSDO010000014.1"/>
</dbReference>
<accession>A0A4Q1HMH5</accession>
<feature type="region of interest" description="Disordered" evidence="1">
    <location>
        <begin position="1"/>
        <end position="40"/>
    </location>
</feature>
<organism evidence="2 3">
    <name type="scientific">Achromobacter aloeverae</name>
    <dbReference type="NCBI Taxonomy" id="1750518"/>
    <lineage>
        <taxon>Bacteria</taxon>
        <taxon>Pseudomonadati</taxon>
        <taxon>Pseudomonadota</taxon>
        <taxon>Betaproteobacteria</taxon>
        <taxon>Burkholderiales</taxon>
        <taxon>Alcaligenaceae</taxon>
        <taxon>Achromobacter</taxon>
    </lineage>
</organism>
<keyword evidence="3" id="KW-1185">Reference proteome</keyword>
<evidence type="ECO:0000313" key="3">
    <source>
        <dbReference type="Proteomes" id="UP000290849"/>
    </source>
</evidence>
<sequence>MIHISYSEGCRPSLGCSDDDMDDGEHGEDPGRGKRSDSSALTTLASCRAGLHPYDPGGRSSDVAGCVSDIDRALGRGQVAEAGGRVSVRAAVRLSVRASVRTTSVQAGRSHGVSYA</sequence>
<evidence type="ECO:0000313" key="2">
    <source>
        <dbReference type="EMBL" id="RXN90397.1"/>
    </source>
</evidence>
<comment type="caution">
    <text evidence="2">The sequence shown here is derived from an EMBL/GenBank/DDBJ whole genome shotgun (WGS) entry which is preliminary data.</text>
</comment>